<evidence type="ECO:0000256" key="3">
    <source>
        <dbReference type="ARBA" id="ARBA00022723"/>
    </source>
</evidence>
<evidence type="ECO:0000313" key="8">
    <source>
        <dbReference type="Proteomes" id="UP001353858"/>
    </source>
</evidence>
<dbReference type="Proteomes" id="UP001353858">
    <property type="component" value="Unassembled WGS sequence"/>
</dbReference>
<keyword evidence="6" id="KW-0460">Magnesium</keyword>
<comment type="caution">
    <text evidence="7">The sequence shown here is derived from an EMBL/GenBank/DDBJ whole genome shotgun (WGS) entry which is preliminary data.</text>
</comment>
<evidence type="ECO:0000256" key="5">
    <source>
        <dbReference type="ARBA" id="ARBA00022839"/>
    </source>
</evidence>
<dbReference type="GO" id="GO:0046872">
    <property type="term" value="F:metal ion binding"/>
    <property type="evidence" value="ECO:0007669"/>
    <property type="project" value="UniProtKB-KW"/>
</dbReference>
<evidence type="ECO:0000256" key="6">
    <source>
        <dbReference type="ARBA" id="ARBA00022842"/>
    </source>
</evidence>
<proteinExistence type="predicted"/>
<organism evidence="7 8">
    <name type="scientific">Aquatica leii</name>
    <dbReference type="NCBI Taxonomy" id="1421715"/>
    <lineage>
        <taxon>Eukaryota</taxon>
        <taxon>Metazoa</taxon>
        <taxon>Ecdysozoa</taxon>
        <taxon>Arthropoda</taxon>
        <taxon>Hexapoda</taxon>
        <taxon>Insecta</taxon>
        <taxon>Pterygota</taxon>
        <taxon>Neoptera</taxon>
        <taxon>Endopterygota</taxon>
        <taxon>Coleoptera</taxon>
        <taxon>Polyphaga</taxon>
        <taxon>Elateriformia</taxon>
        <taxon>Elateroidea</taxon>
        <taxon>Lampyridae</taxon>
        <taxon>Luciolinae</taxon>
        <taxon>Aquatica</taxon>
    </lineage>
</organism>
<name>A0AAN7S6T0_9COLE</name>
<gene>
    <name evidence="7" type="ORF">RN001_013021</name>
</gene>
<dbReference type="Gene3D" id="3.30.420.10">
    <property type="entry name" value="Ribonuclease H-like superfamily/Ribonuclease H"/>
    <property type="match status" value="1"/>
</dbReference>
<keyword evidence="5" id="KW-0269">Exonuclease</keyword>
<protein>
    <submittedName>
        <fullName evidence="7">Uncharacterized protein</fullName>
    </submittedName>
</protein>
<keyword evidence="4" id="KW-0378">Hydrolase</keyword>
<evidence type="ECO:0000256" key="1">
    <source>
        <dbReference type="ARBA" id="ARBA00001946"/>
    </source>
</evidence>
<keyword evidence="8" id="KW-1185">Reference proteome</keyword>
<keyword evidence="3" id="KW-0479">Metal-binding</keyword>
<dbReference type="PANTHER" id="PTHR13058:SF19">
    <property type="entry name" value="LD40940P"/>
    <property type="match status" value="1"/>
</dbReference>
<accession>A0AAN7S6T0</accession>
<dbReference type="GO" id="GO:0008296">
    <property type="term" value="F:3'-5'-DNA exonuclease activity"/>
    <property type="evidence" value="ECO:0007669"/>
    <property type="project" value="TreeGrafter"/>
</dbReference>
<dbReference type="EMBL" id="JARPUR010000006">
    <property type="protein sequence ID" value="KAK4873661.1"/>
    <property type="molecule type" value="Genomic_DNA"/>
</dbReference>
<evidence type="ECO:0000256" key="2">
    <source>
        <dbReference type="ARBA" id="ARBA00022722"/>
    </source>
</evidence>
<dbReference type="SUPFAM" id="SSF53098">
    <property type="entry name" value="Ribonuclease H-like"/>
    <property type="match status" value="1"/>
</dbReference>
<dbReference type="PANTHER" id="PTHR13058">
    <property type="entry name" value="THREE PRIME REPAIR EXONUCLEASE 1, 2"/>
    <property type="match status" value="1"/>
</dbReference>
<reference evidence="8" key="1">
    <citation type="submission" date="2023-01" db="EMBL/GenBank/DDBJ databases">
        <title>Key to firefly adult light organ development and bioluminescence: homeobox transcription factors regulate luciferase expression and transportation to peroxisome.</title>
        <authorList>
            <person name="Fu X."/>
        </authorList>
    </citation>
    <scope>NUCLEOTIDE SEQUENCE [LARGE SCALE GENOMIC DNA]</scope>
</reference>
<evidence type="ECO:0000256" key="4">
    <source>
        <dbReference type="ARBA" id="ARBA00022801"/>
    </source>
</evidence>
<sequence length="239" mass="27333">MRIKTLVFLDLKSTILPCQDNNKTHITEICLVAIQSDHLTKKVLPRIQNKIKLCFDLENQSNFDSTSYYLIQGFLSLQQKPICLVAYDENKCNLSILKAEVSKMGRALSNDVLCVDSFEAFREFNDTVVQTYKENLEPSGSSIADYIRNMKKTKSRKNQIKLVPPVTDAAKRRKLSEEPSPFSLVEFYTYLTKTNHVHVDGADSNLNMVIECASIMGHQFVNWCNSNVSKFYDLPLVYI</sequence>
<dbReference type="InterPro" id="IPR040393">
    <property type="entry name" value="TREX1/2"/>
</dbReference>
<keyword evidence="2" id="KW-0540">Nuclease</keyword>
<dbReference type="GO" id="GO:0006308">
    <property type="term" value="P:DNA catabolic process"/>
    <property type="evidence" value="ECO:0007669"/>
    <property type="project" value="TreeGrafter"/>
</dbReference>
<dbReference type="InterPro" id="IPR012337">
    <property type="entry name" value="RNaseH-like_sf"/>
</dbReference>
<dbReference type="AlphaFoldDB" id="A0AAN7S6T0"/>
<dbReference type="InterPro" id="IPR036397">
    <property type="entry name" value="RNaseH_sf"/>
</dbReference>
<evidence type="ECO:0000313" key="7">
    <source>
        <dbReference type="EMBL" id="KAK4873661.1"/>
    </source>
</evidence>
<dbReference type="GO" id="GO:0005737">
    <property type="term" value="C:cytoplasm"/>
    <property type="evidence" value="ECO:0007669"/>
    <property type="project" value="TreeGrafter"/>
</dbReference>
<dbReference type="GO" id="GO:0003676">
    <property type="term" value="F:nucleic acid binding"/>
    <property type="evidence" value="ECO:0007669"/>
    <property type="project" value="InterPro"/>
</dbReference>
<comment type="cofactor">
    <cofactor evidence="1">
        <name>Mg(2+)</name>
        <dbReference type="ChEBI" id="CHEBI:18420"/>
    </cofactor>
</comment>